<keyword evidence="5" id="KW-0645">Protease</keyword>
<dbReference type="InterPro" id="IPR033121">
    <property type="entry name" value="PEPTIDASE_A1"/>
</dbReference>
<comment type="caution">
    <text evidence="5">The sequence shown here is derived from an EMBL/GenBank/DDBJ whole genome shotgun (WGS) entry which is preliminary data.</text>
</comment>
<feature type="domain" description="Peptidase A1" evidence="4">
    <location>
        <begin position="61"/>
        <end position="427"/>
    </location>
</feature>
<keyword evidence="6" id="KW-1185">Reference proteome</keyword>
<dbReference type="PANTHER" id="PTHR47966:SF51">
    <property type="entry name" value="BETA-SITE APP-CLEAVING ENZYME, ISOFORM A-RELATED"/>
    <property type="match status" value="1"/>
</dbReference>
<organism evidence="5 6">
    <name type="scientific">Rhizodiscina lignyota</name>
    <dbReference type="NCBI Taxonomy" id="1504668"/>
    <lineage>
        <taxon>Eukaryota</taxon>
        <taxon>Fungi</taxon>
        <taxon>Dikarya</taxon>
        <taxon>Ascomycota</taxon>
        <taxon>Pezizomycotina</taxon>
        <taxon>Dothideomycetes</taxon>
        <taxon>Pleosporomycetidae</taxon>
        <taxon>Aulographales</taxon>
        <taxon>Rhizodiscinaceae</taxon>
        <taxon>Rhizodiscina</taxon>
    </lineage>
</organism>
<evidence type="ECO:0000313" key="6">
    <source>
        <dbReference type="Proteomes" id="UP000799772"/>
    </source>
</evidence>
<dbReference type="InterPro" id="IPR001461">
    <property type="entry name" value="Aspartic_peptidase_A1"/>
</dbReference>
<gene>
    <name evidence="5" type="ORF">NA57DRAFT_67566</name>
</gene>
<sequence length="432" mass="45195">MNLFSALWLCFALLVAIGKYQHELDLPTCLTGVSLSKRQPDSVPASEDLTDLVQSGQDELYYGPVLVGAKTSKTFTCDFDTGSSDLDIPGPDCTPANGCPEAQNLKYDNSGTSAGNSTSVTYGPGMVTGDNYIDTVCVAGLCAPNTGFVSLNMSSGIDQNPPTCLMGMGFPEIAQSGLPPFFNNLINQGHLDDNSKEFSFCLGRAASNTQGKSKLTLGGRDTNSFKGEVTEVPVTKRGYWKVQVDGMRVNNGTILLPTIAEALSKADGAIDTGTTIILAPYAAAQGIAAAIPGAIPIALPLGLTGGVGNAMILANAVTAYPCNTDATVSMVFNGKPFEINPLDLSFGQLTGSIGQCFTSNGIFSSTILKLLSSLFDGKKGFPYCVASIAGASITGVQPFYVVGDTFLKNWYSIFNQDNPAAPYVGFAEANCQ</sequence>
<evidence type="ECO:0000256" key="1">
    <source>
        <dbReference type="ARBA" id="ARBA00007447"/>
    </source>
</evidence>
<dbReference type="PANTHER" id="PTHR47966">
    <property type="entry name" value="BETA-SITE APP-CLEAVING ENZYME, ISOFORM A-RELATED"/>
    <property type="match status" value="1"/>
</dbReference>
<evidence type="ECO:0000313" key="5">
    <source>
        <dbReference type="EMBL" id="KAF2095870.1"/>
    </source>
</evidence>
<feature type="chain" id="PRO_5040323208" evidence="3">
    <location>
        <begin position="19"/>
        <end position="432"/>
    </location>
</feature>
<feature type="signal peptide" evidence="3">
    <location>
        <begin position="1"/>
        <end position="18"/>
    </location>
</feature>
<dbReference type="GO" id="GO:0006508">
    <property type="term" value="P:proteolysis"/>
    <property type="evidence" value="ECO:0007669"/>
    <property type="project" value="UniProtKB-KW"/>
</dbReference>
<reference evidence="5" key="1">
    <citation type="journal article" date="2020" name="Stud. Mycol.">
        <title>101 Dothideomycetes genomes: a test case for predicting lifestyles and emergence of pathogens.</title>
        <authorList>
            <person name="Haridas S."/>
            <person name="Albert R."/>
            <person name="Binder M."/>
            <person name="Bloem J."/>
            <person name="Labutti K."/>
            <person name="Salamov A."/>
            <person name="Andreopoulos B."/>
            <person name="Baker S."/>
            <person name="Barry K."/>
            <person name="Bills G."/>
            <person name="Bluhm B."/>
            <person name="Cannon C."/>
            <person name="Castanera R."/>
            <person name="Culley D."/>
            <person name="Daum C."/>
            <person name="Ezra D."/>
            <person name="Gonzalez J."/>
            <person name="Henrissat B."/>
            <person name="Kuo A."/>
            <person name="Liang C."/>
            <person name="Lipzen A."/>
            <person name="Lutzoni F."/>
            <person name="Magnuson J."/>
            <person name="Mondo S."/>
            <person name="Nolan M."/>
            <person name="Ohm R."/>
            <person name="Pangilinan J."/>
            <person name="Park H.-J."/>
            <person name="Ramirez L."/>
            <person name="Alfaro M."/>
            <person name="Sun H."/>
            <person name="Tritt A."/>
            <person name="Yoshinaga Y."/>
            <person name="Zwiers L.-H."/>
            <person name="Turgeon B."/>
            <person name="Goodwin S."/>
            <person name="Spatafora J."/>
            <person name="Crous P."/>
            <person name="Grigoriev I."/>
        </authorList>
    </citation>
    <scope>NUCLEOTIDE SEQUENCE</scope>
    <source>
        <strain evidence="5">CBS 133067</strain>
    </source>
</reference>
<dbReference type="SUPFAM" id="SSF50630">
    <property type="entry name" value="Acid proteases"/>
    <property type="match status" value="1"/>
</dbReference>
<dbReference type="AlphaFoldDB" id="A0A9P4I6G2"/>
<feature type="active site" evidence="2">
    <location>
        <position position="80"/>
    </location>
</feature>
<feature type="active site" evidence="2">
    <location>
        <position position="271"/>
    </location>
</feature>
<protein>
    <submittedName>
        <fullName evidence="5">Acid protease</fullName>
    </submittedName>
</protein>
<comment type="similarity">
    <text evidence="1">Belongs to the peptidase A1 family.</text>
</comment>
<proteinExistence type="inferred from homology"/>
<name>A0A9P4I6G2_9PEZI</name>
<dbReference type="OrthoDB" id="660550at2759"/>
<dbReference type="EMBL" id="ML978130">
    <property type="protein sequence ID" value="KAF2095870.1"/>
    <property type="molecule type" value="Genomic_DNA"/>
</dbReference>
<dbReference type="InterPro" id="IPR021109">
    <property type="entry name" value="Peptidase_aspartic_dom_sf"/>
</dbReference>
<dbReference type="InterPro" id="IPR034164">
    <property type="entry name" value="Pepsin-like_dom"/>
</dbReference>
<evidence type="ECO:0000259" key="4">
    <source>
        <dbReference type="PROSITE" id="PS51767"/>
    </source>
</evidence>
<keyword evidence="3" id="KW-0732">Signal</keyword>
<keyword evidence="5" id="KW-0378">Hydrolase</keyword>
<dbReference type="Gene3D" id="2.40.70.10">
    <property type="entry name" value="Acid Proteases"/>
    <property type="match status" value="2"/>
</dbReference>
<accession>A0A9P4I6G2</accession>
<evidence type="ECO:0000256" key="3">
    <source>
        <dbReference type="SAM" id="SignalP"/>
    </source>
</evidence>
<dbReference type="GO" id="GO:0004190">
    <property type="term" value="F:aspartic-type endopeptidase activity"/>
    <property type="evidence" value="ECO:0007669"/>
    <property type="project" value="InterPro"/>
</dbReference>
<dbReference type="CDD" id="cd05471">
    <property type="entry name" value="pepsin_like"/>
    <property type="match status" value="1"/>
</dbReference>
<dbReference type="PROSITE" id="PS51767">
    <property type="entry name" value="PEPTIDASE_A1"/>
    <property type="match status" value="1"/>
</dbReference>
<dbReference type="Proteomes" id="UP000799772">
    <property type="component" value="Unassembled WGS sequence"/>
</dbReference>
<evidence type="ECO:0000256" key="2">
    <source>
        <dbReference type="PIRSR" id="PIRSR601461-1"/>
    </source>
</evidence>
<dbReference type="Pfam" id="PF00026">
    <property type="entry name" value="Asp"/>
    <property type="match status" value="1"/>
</dbReference>
<dbReference type="PRINTS" id="PR00792">
    <property type="entry name" value="PEPSIN"/>
</dbReference>